<sequence length="1264" mass="139898">MFHETVSFLERSCEAFAAGLDAAVLDHDVPAGAARLLELVGDERSVLGGPERRMSTLDLVIRVHWYRFLALPEELAEPEWLTVMSLLPRRLDGCSSPMPADLAEDLISQIIRNLRNHLEGADPRRLLSGAVTVEAGCLADLRDHTAECSFPAGISYVLAHVHWSRYMAMSPDGGAALMELIRALEEFERTRPFHPSLLPPLVCDYLDRALAEGDPDLVAKDYQWYRQVVSTAERRRLTGRAVIRARRRLESAVPGRPEHAEAVADLCHALFLRYGMSTHPDDLDEVISRGGISSGVLPSWEARKKITTALAGCLALRSRRDGRAEDAGLALRILERALASDRQRRKTAQLLECLHMIAGILVEGPDGLHLLDRTIAIVRRRASRSADETDAQACLLSLLHSRSRMVPGSEDLDAIISQAAALSRSLPPDTPTGRYLRLSLASALHDRFKAADGLDDLNEAITVMRGVLRHGNEAGDPQFRRELALWLYERYRRCHVPQDLREALRILAELVKDHGPTSPNLLYSVAAMALETKAFTGVEGLDSLIGVLHGLMSVPETPELPTRAQRLANLSTAFLERYDLSGDRADADRAVELAREAAGCSEEAAGHFARALWRRGSRDDRLEALAVLGEKVDGGSPQEHQAHDRFLLGCLRLDNYQKGYGSLTDCRRAIRHLRPVATGTEPIPPETRRTAALAWAEAAIELGYHPQAAVAYEIALHLVDDLEWHTASLAERRDRLTRWAAVARDAAACALRSGRPEDALELLERGRCRLRNTTLQKRRDIDLLRSVRPDLAERMAILSRAVEAFDLVPSAERFIDYLRCTFTILAAQHEYHKDDYEWHNPDIFLMPGGLDKLHSFVSSLFDDQWEHPHDLKVRLHSDWNVLTAEIRRDPRLRSLGVPPRITPIRALHGQDAVVVVNVSRIGCDAIALTADRTERIHLPDLTFHTAQEQAYELQRAIIEWEFAPRPSLDPKSLNRLVQDHLAWLWEAAAEPILRALGHVRAPAEEGPWPRIWWCPTGVLCLSPLHAAGRGYHSGGENVIDRVVSSYTSTVSALPLAAHEGSGTHHAAGEPHLFTLGMPSTPGGPPLPSVTAEIEEILRKVGRGTVVTGEDATVDAALQGLATHPWAHIACHGTPAVPGKRPAQLYLSDGTLDVDRVGRSHFPAAELAYLSACHTAAPSMDRLDEAEHLVASFQAAGYRHVIGSLWGATDHISRTVAADFYSRLPNRPRHRADAAAQALHGAVRRLRDRRPQAPIVWAPFVHSGF</sequence>
<reference evidence="2 3" key="1">
    <citation type="submission" date="2020-08" db="EMBL/GenBank/DDBJ databases">
        <title>Genomic Encyclopedia of Type Strains, Phase III (KMG-III): the genomes of soil and plant-associated and newly described type strains.</title>
        <authorList>
            <person name="Whitman W."/>
        </authorList>
    </citation>
    <scope>NUCLEOTIDE SEQUENCE [LARGE SCALE GENOMIC DNA]</scope>
    <source>
        <strain evidence="2 3">CECT 3303</strain>
    </source>
</reference>
<dbReference type="EMBL" id="JACHJJ010000010">
    <property type="protein sequence ID" value="MBB5964106.1"/>
    <property type="molecule type" value="Genomic_DNA"/>
</dbReference>
<dbReference type="RefSeq" id="WP_184942690.1">
    <property type="nucleotide sequence ID" value="NZ_BAAAWZ010000001.1"/>
</dbReference>
<feature type="domain" description="CHAT" evidence="1">
    <location>
        <begin position="979"/>
        <end position="1263"/>
    </location>
</feature>
<organism evidence="2 3">
    <name type="scientific">Planomonospora venezuelensis</name>
    <dbReference type="NCBI Taxonomy" id="1999"/>
    <lineage>
        <taxon>Bacteria</taxon>
        <taxon>Bacillati</taxon>
        <taxon>Actinomycetota</taxon>
        <taxon>Actinomycetes</taxon>
        <taxon>Streptosporangiales</taxon>
        <taxon>Streptosporangiaceae</taxon>
        <taxon>Planomonospora</taxon>
    </lineage>
</organism>
<evidence type="ECO:0000259" key="1">
    <source>
        <dbReference type="Pfam" id="PF12770"/>
    </source>
</evidence>
<dbReference type="InterPro" id="IPR024983">
    <property type="entry name" value="CHAT_dom"/>
</dbReference>
<name>A0A841D9M8_PLAVE</name>
<comment type="caution">
    <text evidence="2">The sequence shown here is derived from an EMBL/GenBank/DDBJ whole genome shotgun (WGS) entry which is preliminary data.</text>
</comment>
<accession>A0A841D9M8</accession>
<keyword evidence="3" id="KW-1185">Reference proteome</keyword>
<gene>
    <name evidence="2" type="ORF">FHS22_003389</name>
</gene>
<proteinExistence type="predicted"/>
<evidence type="ECO:0000313" key="2">
    <source>
        <dbReference type="EMBL" id="MBB5964106.1"/>
    </source>
</evidence>
<protein>
    <submittedName>
        <fullName evidence="2">Tetratricopeptide (TPR) repeat protein</fullName>
    </submittedName>
</protein>
<dbReference type="AlphaFoldDB" id="A0A841D9M8"/>
<dbReference type="Pfam" id="PF12770">
    <property type="entry name" value="CHAT"/>
    <property type="match status" value="1"/>
</dbReference>
<evidence type="ECO:0000313" key="3">
    <source>
        <dbReference type="Proteomes" id="UP000562352"/>
    </source>
</evidence>
<dbReference type="Proteomes" id="UP000562352">
    <property type="component" value="Unassembled WGS sequence"/>
</dbReference>